<dbReference type="InParanoid" id="H0ERI7"/>
<protein>
    <submittedName>
        <fullName evidence="3">Putative T-complex protein 1 subunit delta</fullName>
    </submittedName>
</protein>
<evidence type="ECO:0000313" key="4">
    <source>
        <dbReference type="Proteomes" id="UP000005446"/>
    </source>
</evidence>
<comment type="caution">
    <text evidence="3">The sequence shown here is derived from an EMBL/GenBank/DDBJ whole genome shotgun (WGS) entry which is preliminary data.</text>
</comment>
<dbReference type="AlphaFoldDB" id="H0ERI7"/>
<evidence type="ECO:0000313" key="3">
    <source>
        <dbReference type="EMBL" id="EHK98798.1"/>
    </source>
</evidence>
<sequence length="100" mass="11001">MVQGKLPDDASERDRADITPKSPNLSGTKEAHGKMIFYDAVHKADKEKPMAVRTANIVAARAVADAVRTSLGPRGMDKMIQDGKGQTIVRNCRWLDEDHV</sequence>
<organism evidence="3 4">
    <name type="scientific">Glarea lozoyensis (strain ATCC 74030 / MF5533)</name>
    <dbReference type="NCBI Taxonomy" id="1104152"/>
    <lineage>
        <taxon>Eukaryota</taxon>
        <taxon>Fungi</taxon>
        <taxon>Dikarya</taxon>
        <taxon>Ascomycota</taxon>
        <taxon>Pezizomycotina</taxon>
        <taxon>Leotiomycetes</taxon>
        <taxon>Helotiales</taxon>
        <taxon>Helotiaceae</taxon>
        <taxon>Glarea</taxon>
    </lineage>
</organism>
<gene>
    <name evidence="3" type="ORF">M7I_5306</name>
</gene>
<reference evidence="3 4" key="1">
    <citation type="journal article" date="2012" name="Eukaryot. Cell">
        <title>Genome sequence of the fungus Glarea lozoyensis: the first genome sequence of a species from the Helotiaceae family.</title>
        <authorList>
            <person name="Youssar L."/>
            <person name="Gruening B.A."/>
            <person name="Erxleben A."/>
            <person name="Guenther S."/>
            <person name="Huettel W."/>
        </authorList>
    </citation>
    <scope>NUCLEOTIDE SEQUENCE [LARGE SCALE GENOMIC DNA]</scope>
    <source>
        <strain evidence="4">ATCC 74030 / MF5533</strain>
    </source>
</reference>
<dbReference type="InterPro" id="IPR027413">
    <property type="entry name" value="GROEL-like_equatorial_sf"/>
</dbReference>
<feature type="region of interest" description="Disordered" evidence="2">
    <location>
        <begin position="1"/>
        <end position="30"/>
    </location>
</feature>
<comment type="similarity">
    <text evidence="1">Belongs to the TCP-1 chaperonin family.</text>
</comment>
<dbReference type="InterPro" id="IPR002194">
    <property type="entry name" value="Chaperonin_TCP-1_CS"/>
</dbReference>
<dbReference type="Gene3D" id="1.10.560.10">
    <property type="entry name" value="GroEL-like equatorial domain"/>
    <property type="match status" value="1"/>
</dbReference>
<proteinExistence type="inferred from homology"/>
<evidence type="ECO:0000256" key="2">
    <source>
        <dbReference type="SAM" id="MobiDB-lite"/>
    </source>
</evidence>
<dbReference type="OrthoDB" id="10248520at2759"/>
<name>H0ERI7_GLAL7</name>
<feature type="compositionally biased region" description="Basic and acidic residues" evidence="2">
    <location>
        <begin position="1"/>
        <end position="18"/>
    </location>
</feature>
<dbReference type="PROSITE" id="PS00750">
    <property type="entry name" value="TCP1_1"/>
    <property type="match status" value="1"/>
</dbReference>
<dbReference type="EMBL" id="AGUE01000135">
    <property type="protein sequence ID" value="EHK98798.1"/>
    <property type="molecule type" value="Genomic_DNA"/>
</dbReference>
<evidence type="ECO:0000256" key="1">
    <source>
        <dbReference type="ARBA" id="ARBA00008020"/>
    </source>
</evidence>
<dbReference type="HOGENOM" id="CLU_2306440_0_0_1"/>
<dbReference type="SUPFAM" id="SSF48592">
    <property type="entry name" value="GroEL equatorial domain-like"/>
    <property type="match status" value="1"/>
</dbReference>
<dbReference type="GO" id="GO:0006457">
    <property type="term" value="P:protein folding"/>
    <property type="evidence" value="ECO:0007669"/>
    <property type="project" value="InterPro"/>
</dbReference>
<dbReference type="Proteomes" id="UP000005446">
    <property type="component" value="Unassembled WGS sequence"/>
</dbReference>
<dbReference type="GO" id="GO:0005524">
    <property type="term" value="F:ATP binding"/>
    <property type="evidence" value="ECO:0007669"/>
    <property type="project" value="InterPro"/>
</dbReference>
<keyword evidence="4" id="KW-1185">Reference proteome</keyword>
<dbReference type="GO" id="GO:0016887">
    <property type="term" value="F:ATP hydrolysis activity"/>
    <property type="evidence" value="ECO:0007669"/>
    <property type="project" value="InterPro"/>
</dbReference>
<dbReference type="GO" id="GO:0051082">
    <property type="term" value="F:unfolded protein binding"/>
    <property type="evidence" value="ECO:0007669"/>
    <property type="project" value="InterPro"/>
</dbReference>
<accession>H0ERI7</accession>